<reference evidence="2" key="1">
    <citation type="journal article" date="2017" name="Nature">
        <title>The sunflower genome provides insights into oil metabolism, flowering and Asterid evolution.</title>
        <authorList>
            <person name="Badouin H."/>
            <person name="Gouzy J."/>
            <person name="Grassa C.J."/>
            <person name="Murat F."/>
            <person name="Staton S.E."/>
            <person name="Cottret L."/>
            <person name="Lelandais-Briere C."/>
            <person name="Owens G.L."/>
            <person name="Carrere S."/>
            <person name="Mayjonade B."/>
            <person name="Legrand L."/>
            <person name="Gill N."/>
            <person name="Kane N.C."/>
            <person name="Bowers J.E."/>
            <person name="Hubner S."/>
            <person name="Bellec A."/>
            <person name="Berard A."/>
            <person name="Berges H."/>
            <person name="Blanchet N."/>
            <person name="Boniface M.C."/>
            <person name="Brunel D."/>
            <person name="Catrice O."/>
            <person name="Chaidir N."/>
            <person name="Claudel C."/>
            <person name="Donnadieu C."/>
            <person name="Faraut T."/>
            <person name="Fievet G."/>
            <person name="Helmstetter N."/>
            <person name="King M."/>
            <person name="Knapp S.J."/>
            <person name="Lai Z."/>
            <person name="Le Paslier M.C."/>
            <person name="Lippi Y."/>
            <person name="Lorenzon L."/>
            <person name="Mandel J.R."/>
            <person name="Marage G."/>
            <person name="Marchand G."/>
            <person name="Marquand E."/>
            <person name="Bret-Mestries E."/>
            <person name="Morien E."/>
            <person name="Nambeesan S."/>
            <person name="Nguyen T."/>
            <person name="Pegot-Espagnet P."/>
            <person name="Pouilly N."/>
            <person name="Raftis F."/>
            <person name="Sallet E."/>
            <person name="Schiex T."/>
            <person name="Thomas J."/>
            <person name="Vandecasteele C."/>
            <person name="Vares D."/>
            <person name="Vear F."/>
            <person name="Vautrin S."/>
            <person name="Crespi M."/>
            <person name="Mangin B."/>
            <person name="Burke J.M."/>
            <person name="Salse J."/>
            <person name="Munos S."/>
            <person name="Vincourt P."/>
            <person name="Rieseberg L.H."/>
            <person name="Langlade N.B."/>
        </authorList>
    </citation>
    <scope>NUCLEOTIDE SEQUENCE [LARGE SCALE GENOMIC DNA]</scope>
    <source>
        <strain evidence="2">cv. SF193</strain>
    </source>
</reference>
<evidence type="ECO:0000313" key="1">
    <source>
        <dbReference type="EMBL" id="OTF94906.1"/>
    </source>
</evidence>
<proteinExistence type="predicted"/>
<organism evidence="1 2">
    <name type="scientific">Helianthus annuus</name>
    <name type="common">Common sunflower</name>
    <dbReference type="NCBI Taxonomy" id="4232"/>
    <lineage>
        <taxon>Eukaryota</taxon>
        <taxon>Viridiplantae</taxon>
        <taxon>Streptophyta</taxon>
        <taxon>Embryophyta</taxon>
        <taxon>Tracheophyta</taxon>
        <taxon>Spermatophyta</taxon>
        <taxon>Magnoliopsida</taxon>
        <taxon>eudicotyledons</taxon>
        <taxon>Gunneridae</taxon>
        <taxon>Pentapetalae</taxon>
        <taxon>asterids</taxon>
        <taxon>campanulids</taxon>
        <taxon>Asterales</taxon>
        <taxon>Asteraceae</taxon>
        <taxon>Asteroideae</taxon>
        <taxon>Heliantheae alliance</taxon>
        <taxon>Heliantheae</taxon>
        <taxon>Helianthus</taxon>
    </lineage>
</organism>
<dbReference type="Proteomes" id="UP000215914">
    <property type="component" value="Chromosome 15"/>
</dbReference>
<protein>
    <submittedName>
        <fullName evidence="1">Uncharacterized protein</fullName>
    </submittedName>
</protein>
<keyword evidence="2" id="KW-1185">Reference proteome</keyword>
<sequence length="84" mass="9849">MEGAYNHALNARQMVPHKTNVYIMDLLARTLKMKLFGVVRRLIALYGLKMLDKCYWSLQTTKTFLNTSNRLKHAKPEPRNRLNT</sequence>
<evidence type="ECO:0000313" key="2">
    <source>
        <dbReference type="Proteomes" id="UP000215914"/>
    </source>
</evidence>
<dbReference type="InParanoid" id="A0A251S7S8"/>
<gene>
    <name evidence="1" type="ORF">HannXRQ_Chr15g0477241</name>
</gene>
<dbReference type="AlphaFoldDB" id="A0A251S7S8"/>
<dbReference type="STRING" id="4232.A0A251S7S8"/>
<accession>A0A251S7S8</accession>
<dbReference type="EMBL" id="CM007904">
    <property type="protein sequence ID" value="OTF94906.1"/>
    <property type="molecule type" value="Genomic_DNA"/>
</dbReference>
<name>A0A251S7S8_HELAN</name>